<evidence type="ECO:0000259" key="3">
    <source>
        <dbReference type="PROSITE" id="PS50835"/>
    </source>
</evidence>
<dbReference type="InterPro" id="IPR003599">
    <property type="entry name" value="Ig_sub"/>
</dbReference>
<dbReference type="GO" id="GO:0030424">
    <property type="term" value="C:axon"/>
    <property type="evidence" value="ECO:0007669"/>
    <property type="project" value="TreeGrafter"/>
</dbReference>
<dbReference type="OrthoDB" id="9932757at2759"/>
<evidence type="ECO:0000256" key="2">
    <source>
        <dbReference type="SAM" id="Phobius"/>
    </source>
</evidence>
<feature type="domain" description="Ig-like" evidence="3">
    <location>
        <begin position="92"/>
        <end position="190"/>
    </location>
</feature>
<dbReference type="Proteomes" id="UP000658642">
    <property type="component" value="Unassembled WGS sequence"/>
</dbReference>
<feature type="non-terminal residue" evidence="4">
    <location>
        <position position="226"/>
    </location>
</feature>
<dbReference type="FunFam" id="2.60.40.10:FF:001012">
    <property type="entry name" value="Embigin"/>
    <property type="match status" value="1"/>
</dbReference>
<feature type="domain" description="Ig-like" evidence="3">
    <location>
        <begin position="22"/>
        <end position="75"/>
    </location>
</feature>
<proteinExistence type="predicted"/>
<dbReference type="Gene3D" id="2.60.40.10">
    <property type="entry name" value="Immunoglobulins"/>
    <property type="match status" value="2"/>
</dbReference>
<dbReference type="InterPro" id="IPR036179">
    <property type="entry name" value="Ig-like_dom_sf"/>
</dbReference>
<keyword evidence="2" id="KW-0812">Transmembrane</keyword>
<dbReference type="SUPFAM" id="SSF48726">
    <property type="entry name" value="Immunoglobulin"/>
    <property type="match status" value="2"/>
</dbReference>
<keyword evidence="2" id="KW-0472">Membrane</keyword>
<protein>
    <submittedName>
        <fullName evidence="4">EMB protein</fullName>
    </submittedName>
</protein>
<dbReference type="PANTHER" id="PTHR10075">
    <property type="entry name" value="BASIGIN RELATED"/>
    <property type="match status" value="1"/>
</dbReference>
<dbReference type="EMBL" id="WBMZ01014808">
    <property type="protein sequence ID" value="NXY24768.1"/>
    <property type="molecule type" value="Genomic_DNA"/>
</dbReference>
<evidence type="ECO:0000313" key="5">
    <source>
        <dbReference type="Proteomes" id="UP000658642"/>
    </source>
</evidence>
<dbReference type="SMART" id="SM00409">
    <property type="entry name" value="IG"/>
    <property type="match status" value="2"/>
</dbReference>
<dbReference type="GO" id="GO:0007156">
    <property type="term" value="P:homophilic cell adhesion via plasma membrane adhesion molecules"/>
    <property type="evidence" value="ECO:0007669"/>
    <property type="project" value="TreeGrafter"/>
</dbReference>
<dbReference type="GO" id="GO:0005886">
    <property type="term" value="C:plasma membrane"/>
    <property type="evidence" value="ECO:0007669"/>
    <property type="project" value="TreeGrafter"/>
</dbReference>
<dbReference type="GO" id="GO:0098632">
    <property type="term" value="F:cell-cell adhesion mediator activity"/>
    <property type="evidence" value="ECO:0007669"/>
    <property type="project" value="TreeGrafter"/>
</dbReference>
<name>A0A852PEY4_9PASS</name>
<feature type="transmembrane region" description="Helical" evidence="2">
    <location>
        <begin position="198"/>
        <end position="218"/>
    </location>
</feature>
<accession>A0A852PEY4</accession>
<sequence>LLLGVSGTSQERNISLASPTKVELSCKLDKNSHLKSPQVTWQRGSETISHTRKTENSWSIQLSIMDSSALGSYSCILKGEVEFRAVFHLQVPKIEAKEKPVITYIGDAAVMLCKTDYPSMAWTWYMTNGSKQVAINDSLRADKYLINRQSANSTRLKILQLTKEDSGLYWCEAAFQLGMSKGKFELKVLSIMAPLKPFLAIVVEVAIFVTTIFLYELYSKRKEKSA</sequence>
<dbReference type="InterPro" id="IPR007110">
    <property type="entry name" value="Ig-like_dom"/>
</dbReference>
<organism evidence="4 5">
    <name type="scientific">Atrichornis clamosus</name>
    <dbReference type="NCBI Taxonomy" id="449594"/>
    <lineage>
        <taxon>Eukaryota</taxon>
        <taxon>Metazoa</taxon>
        <taxon>Chordata</taxon>
        <taxon>Craniata</taxon>
        <taxon>Vertebrata</taxon>
        <taxon>Euteleostomi</taxon>
        <taxon>Archelosauria</taxon>
        <taxon>Archosauria</taxon>
        <taxon>Dinosauria</taxon>
        <taxon>Saurischia</taxon>
        <taxon>Theropoda</taxon>
        <taxon>Coelurosauria</taxon>
        <taxon>Aves</taxon>
        <taxon>Neognathae</taxon>
        <taxon>Neoaves</taxon>
        <taxon>Telluraves</taxon>
        <taxon>Australaves</taxon>
        <taxon>Passeriformes</taxon>
        <taxon>Menuridae</taxon>
        <taxon>Atrichornis</taxon>
    </lineage>
</organism>
<dbReference type="GO" id="GO:0070593">
    <property type="term" value="P:dendrite self-avoidance"/>
    <property type="evidence" value="ECO:0007669"/>
    <property type="project" value="TreeGrafter"/>
</dbReference>
<reference evidence="4" key="1">
    <citation type="submission" date="2020-02" db="EMBL/GenBank/DDBJ databases">
        <title>Bird 10,000 Genomes (B10K) Project - Family phase.</title>
        <authorList>
            <person name="Zhang G."/>
        </authorList>
    </citation>
    <scope>NUCLEOTIDE SEQUENCE</scope>
    <source>
        <strain evidence="4">B10K-DU-029-61</strain>
        <tissue evidence="4">Blood</tissue>
    </source>
</reference>
<evidence type="ECO:0000256" key="1">
    <source>
        <dbReference type="ARBA" id="ARBA00023319"/>
    </source>
</evidence>
<dbReference type="Pfam" id="PF13927">
    <property type="entry name" value="Ig_3"/>
    <property type="match status" value="1"/>
</dbReference>
<dbReference type="AlphaFoldDB" id="A0A852PEY4"/>
<gene>
    <name evidence="4" type="primary">Emb</name>
    <name evidence="4" type="ORF">ATRCLA_R11856</name>
</gene>
<dbReference type="CDD" id="cd00096">
    <property type="entry name" value="Ig"/>
    <property type="match status" value="1"/>
</dbReference>
<dbReference type="PANTHER" id="PTHR10075:SF4">
    <property type="entry name" value="EMBIGIN"/>
    <property type="match status" value="1"/>
</dbReference>
<feature type="non-terminal residue" evidence="4">
    <location>
        <position position="1"/>
    </location>
</feature>
<keyword evidence="5" id="KW-1185">Reference proteome</keyword>
<dbReference type="InterPro" id="IPR013783">
    <property type="entry name" value="Ig-like_fold"/>
</dbReference>
<evidence type="ECO:0000313" key="4">
    <source>
        <dbReference type="EMBL" id="NXY24768.1"/>
    </source>
</evidence>
<keyword evidence="2" id="KW-1133">Transmembrane helix</keyword>
<dbReference type="GO" id="GO:0007411">
    <property type="term" value="P:axon guidance"/>
    <property type="evidence" value="ECO:0007669"/>
    <property type="project" value="TreeGrafter"/>
</dbReference>
<keyword evidence="1" id="KW-0393">Immunoglobulin domain</keyword>
<comment type="caution">
    <text evidence="4">The sequence shown here is derived from an EMBL/GenBank/DDBJ whole genome shotgun (WGS) entry which is preliminary data.</text>
</comment>
<dbReference type="PROSITE" id="PS50835">
    <property type="entry name" value="IG_LIKE"/>
    <property type="match status" value="2"/>
</dbReference>